<proteinExistence type="predicted"/>
<dbReference type="EMBL" id="JANPWE010000014">
    <property type="protein sequence ID" value="MCR6546925.1"/>
    <property type="molecule type" value="Genomic_DNA"/>
</dbReference>
<organism evidence="1 2">
    <name type="scientific">Dehalobacterium formicoaceticum</name>
    <dbReference type="NCBI Taxonomy" id="51515"/>
    <lineage>
        <taxon>Bacteria</taxon>
        <taxon>Bacillati</taxon>
        <taxon>Bacillota</taxon>
        <taxon>Clostridia</taxon>
        <taxon>Eubacteriales</taxon>
        <taxon>Peptococcaceae</taxon>
        <taxon>Dehalobacterium</taxon>
    </lineage>
</organism>
<protein>
    <submittedName>
        <fullName evidence="1">Uncharacterized protein</fullName>
    </submittedName>
</protein>
<name>A0ABT1Y9Z2_9FIRM</name>
<dbReference type="RefSeq" id="WP_257914140.1">
    <property type="nucleotide sequence ID" value="NZ_JANPWE010000014.1"/>
</dbReference>
<sequence>MLEKTLVQKDSFNELIELALSKKGIYVLSIGPPGCLRVLFFRAMRAELLEQYFSFAIKPIDVISASYEDRLIEHISKMISEKREMRGLILYLSCSEILTGMKFEKTQRAILEKYNMPVYVFKRGPFAKRTGAPREKMKELISKINEYL</sequence>
<reference evidence="1 2" key="1">
    <citation type="submission" date="2022-08" db="EMBL/GenBank/DDBJ databases">
        <title>Proteogenomics of the novel Dehalobacterium formicoaceticum strain EZ94 highlights a key role of methyltransferases during anaerobic dichloromethane degradation.</title>
        <authorList>
            <person name="Wasmund K."/>
        </authorList>
    </citation>
    <scope>NUCLEOTIDE SEQUENCE [LARGE SCALE GENOMIC DNA]</scope>
    <source>
        <strain evidence="1 2">EZ94</strain>
    </source>
</reference>
<comment type="caution">
    <text evidence="1">The sequence shown here is derived from an EMBL/GenBank/DDBJ whole genome shotgun (WGS) entry which is preliminary data.</text>
</comment>
<dbReference type="Proteomes" id="UP001524944">
    <property type="component" value="Unassembled WGS sequence"/>
</dbReference>
<evidence type="ECO:0000313" key="1">
    <source>
        <dbReference type="EMBL" id="MCR6546925.1"/>
    </source>
</evidence>
<keyword evidence="2" id="KW-1185">Reference proteome</keyword>
<dbReference type="Gene3D" id="3.40.50.1980">
    <property type="entry name" value="Nitrogenase molybdenum iron protein domain"/>
    <property type="match status" value="1"/>
</dbReference>
<evidence type="ECO:0000313" key="2">
    <source>
        <dbReference type="Proteomes" id="UP001524944"/>
    </source>
</evidence>
<gene>
    <name evidence="1" type="ORF">NVS47_15640</name>
</gene>
<accession>A0ABT1Y9Z2</accession>